<evidence type="ECO:0000313" key="3">
    <source>
        <dbReference type="EMBL" id="TRM66181.1"/>
    </source>
</evidence>
<comment type="subunit">
    <text evidence="1">Component of the RIX1 complex.</text>
</comment>
<comment type="function">
    <text evidence="1">Component of the RIX1 complex required for processing of ITS2 sequences from 35S pre-rRNA.</text>
</comment>
<dbReference type="Proteomes" id="UP000320762">
    <property type="component" value="Unassembled WGS sequence"/>
</dbReference>
<name>A0A550CN06_9AGAR</name>
<keyword evidence="1" id="KW-0698">rRNA processing</keyword>
<comment type="similarity">
    <text evidence="1">Belongs to the IPI1/TEX10 family.</text>
</comment>
<keyword evidence="1" id="KW-0690">Ribosome biogenesis</keyword>
<feature type="region of interest" description="Disordered" evidence="2">
    <location>
        <begin position="1"/>
        <end position="29"/>
    </location>
</feature>
<dbReference type="GO" id="GO:0120330">
    <property type="term" value="C:rixosome complex"/>
    <property type="evidence" value="ECO:0007669"/>
    <property type="project" value="UniProtKB-UniRule"/>
</dbReference>
<comment type="subcellular location">
    <subcellularLocation>
        <location evidence="1">Nucleus</location>
    </subcellularLocation>
</comment>
<protein>
    <recommendedName>
        <fullName evidence="1">Pre-rRNA-processing protein</fullName>
    </recommendedName>
</protein>
<dbReference type="SUPFAM" id="SSF48371">
    <property type="entry name" value="ARM repeat"/>
    <property type="match status" value="1"/>
</dbReference>
<feature type="compositionally biased region" description="Basic residues" evidence="2">
    <location>
        <begin position="1"/>
        <end position="10"/>
    </location>
</feature>
<keyword evidence="1" id="KW-0539">Nucleus</keyword>
<accession>A0A550CN06</accession>
<comment type="caution">
    <text evidence="3">The sequence shown here is derived from an EMBL/GenBank/DDBJ whole genome shotgun (WGS) entry which is preliminary data.</text>
</comment>
<organism evidence="3 4">
    <name type="scientific">Schizophyllum amplum</name>
    <dbReference type="NCBI Taxonomy" id="97359"/>
    <lineage>
        <taxon>Eukaryota</taxon>
        <taxon>Fungi</taxon>
        <taxon>Dikarya</taxon>
        <taxon>Basidiomycota</taxon>
        <taxon>Agaricomycotina</taxon>
        <taxon>Agaricomycetes</taxon>
        <taxon>Agaricomycetidae</taxon>
        <taxon>Agaricales</taxon>
        <taxon>Schizophyllaceae</taxon>
        <taxon>Schizophyllum</taxon>
    </lineage>
</organism>
<dbReference type="GO" id="GO:0006364">
    <property type="term" value="P:rRNA processing"/>
    <property type="evidence" value="ECO:0007669"/>
    <property type="project" value="UniProtKB-UniRule"/>
</dbReference>
<gene>
    <name evidence="3" type="ORF">BD626DRAFT_628138</name>
</gene>
<dbReference type="OrthoDB" id="361362at2759"/>
<dbReference type="STRING" id="97359.A0A550CN06"/>
<reference evidence="3 4" key="1">
    <citation type="journal article" date="2019" name="New Phytol.">
        <title>Comparative genomics reveals unique wood-decay strategies and fruiting body development in the Schizophyllaceae.</title>
        <authorList>
            <person name="Almasi E."/>
            <person name="Sahu N."/>
            <person name="Krizsan K."/>
            <person name="Balint B."/>
            <person name="Kovacs G.M."/>
            <person name="Kiss B."/>
            <person name="Cseklye J."/>
            <person name="Drula E."/>
            <person name="Henrissat B."/>
            <person name="Nagy I."/>
            <person name="Chovatia M."/>
            <person name="Adam C."/>
            <person name="LaButti K."/>
            <person name="Lipzen A."/>
            <person name="Riley R."/>
            <person name="Grigoriev I.V."/>
            <person name="Nagy L.G."/>
        </authorList>
    </citation>
    <scope>NUCLEOTIDE SEQUENCE [LARGE SCALE GENOMIC DNA]</scope>
    <source>
        <strain evidence="3 4">NL-1724</strain>
    </source>
</reference>
<sequence>MPKASKRRKEKAADFSKAKLKLGKGKQAPTNAVDTSFKARSIALPNQSIAVEKDTDTPTTKRRHTFDDLLSHLKHYNAGTRRDALMGLRELLSDHPELLVPSLTNLVNGCVRVIADEDASVRKALISFMTWLIPLSLSICSPPRLHPHPICVFSSNTHLSRDSCRRRQIYRPLPRVCPRCHGAGWNQGTSQPGGRVLEGYLGILSAGTKFGDNEGPMKATSTASVVLTPGSRLIVLRSLSLFLKEALSATSADSASPDSSFPTWYLASAFPNEDAYRKFDTALTPTLDQHSRMRSWAPEADKENESFVHEYPFLDAGSAQSWSLQDLDEAMSSVKKLSAHASSAVDVSFVTRLARTLHSTLVATYLDCAPAVFAPTGTPSETELQLVVTVAEIARTLYGAIFQNQSASTSRHESAADELRTILGYMSPYFPFTPSSSKDIKLQKAFQDLNLLYCELTSLIALTGSDATSQLRRANKKRDALSIQTERVQSYIVQLLRGEPTVGQQLARPLSSSAFISLLPTIWSLLNAPEAATILAALLQHAISVPSKSTLKQSTVAFVGRLVLLECEHGPARLRGVEEMANEWIETLPKVLWEAGGNNSALSEIIARFLLRLAQRRPWVRSEPLLQSLRAKLAPFFVIAHPTRGRVPGPFAKLPVTHRKLVLEAVAALASCSSSSAGKGRQVQVHAPTADALALVAAVDEATAGSGDAVYWVQLKGGLRLYP</sequence>
<dbReference type="InterPro" id="IPR016024">
    <property type="entry name" value="ARM-type_fold"/>
</dbReference>
<dbReference type="Gene3D" id="1.25.10.10">
    <property type="entry name" value="Leucine-rich Repeat Variant"/>
    <property type="match status" value="1"/>
</dbReference>
<evidence type="ECO:0000256" key="1">
    <source>
        <dbReference type="RuleBase" id="RU368021"/>
    </source>
</evidence>
<dbReference type="GO" id="GO:0005634">
    <property type="term" value="C:nucleus"/>
    <property type="evidence" value="ECO:0007669"/>
    <property type="project" value="UniProtKB-SubCell"/>
</dbReference>
<keyword evidence="4" id="KW-1185">Reference proteome</keyword>
<evidence type="ECO:0000313" key="4">
    <source>
        <dbReference type="Proteomes" id="UP000320762"/>
    </source>
</evidence>
<proteinExistence type="inferred from homology"/>
<evidence type="ECO:0000256" key="2">
    <source>
        <dbReference type="SAM" id="MobiDB-lite"/>
    </source>
</evidence>
<dbReference type="PANTHER" id="PTHR16056:SF2">
    <property type="entry name" value="TESTIS-EXPRESSED PROTEIN 10"/>
    <property type="match status" value="1"/>
</dbReference>
<dbReference type="InterPro" id="IPR011989">
    <property type="entry name" value="ARM-like"/>
</dbReference>
<dbReference type="PANTHER" id="PTHR16056">
    <property type="entry name" value="REGULATOR OF MICROTUBULE DYNAMICS PROTEIN"/>
    <property type="match status" value="1"/>
</dbReference>
<dbReference type="EMBL" id="VDMD01000004">
    <property type="protein sequence ID" value="TRM66181.1"/>
    <property type="molecule type" value="Genomic_DNA"/>
</dbReference>
<dbReference type="AlphaFoldDB" id="A0A550CN06"/>